<evidence type="ECO:0000313" key="2">
    <source>
        <dbReference type="Proteomes" id="UP000319383"/>
    </source>
</evidence>
<organism evidence="1 2">
    <name type="scientific">Symmachiella dynata</name>
    <dbReference type="NCBI Taxonomy" id="2527995"/>
    <lineage>
        <taxon>Bacteria</taxon>
        <taxon>Pseudomonadati</taxon>
        <taxon>Planctomycetota</taxon>
        <taxon>Planctomycetia</taxon>
        <taxon>Planctomycetales</taxon>
        <taxon>Planctomycetaceae</taxon>
        <taxon>Symmachiella</taxon>
    </lineage>
</organism>
<dbReference type="OrthoDB" id="9873041at2"/>
<name>A0A517ZVB3_9PLAN</name>
<dbReference type="EMBL" id="CP036276">
    <property type="protein sequence ID" value="QDU46423.1"/>
    <property type="molecule type" value="Genomic_DNA"/>
</dbReference>
<dbReference type="AlphaFoldDB" id="A0A517ZVB3"/>
<dbReference type="KEGG" id="sdyn:Mal52_49430"/>
<protein>
    <submittedName>
        <fullName evidence="1">Uncharacterized protein</fullName>
    </submittedName>
</protein>
<reference evidence="1 2" key="1">
    <citation type="submission" date="2019-02" db="EMBL/GenBank/DDBJ databases">
        <title>Deep-cultivation of Planctomycetes and their phenomic and genomic characterization uncovers novel biology.</title>
        <authorList>
            <person name="Wiegand S."/>
            <person name="Jogler M."/>
            <person name="Boedeker C."/>
            <person name="Pinto D."/>
            <person name="Vollmers J."/>
            <person name="Rivas-Marin E."/>
            <person name="Kohn T."/>
            <person name="Peeters S.H."/>
            <person name="Heuer A."/>
            <person name="Rast P."/>
            <person name="Oberbeckmann S."/>
            <person name="Bunk B."/>
            <person name="Jeske O."/>
            <person name="Meyerdierks A."/>
            <person name="Storesund J.E."/>
            <person name="Kallscheuer N."/>
            <person name="Luecker S."/>
            <person name="Lage O.M."/>
            <person name="Pohl T."/>
            <person name="Merkel B.J."/>
            <person name="Hornburger P."/>
            <person name="Mueller R.-W."/>
            <person name="Bruemmer F."/>
            <person name="Labrenz M."/>
            <person name="Spormann A.M."/>
            <person name="Op den Camp H."/>
            <person name="Overmann J."/>
            <person name="Amann R."/>
            <person name="Jetten M.S.M."/>
            <person name="Mascher T."/>
            <person name="Medema M.H."/>
            <person name="Devos D.P."/>
            <person name="Kaster A.-K."/>
            <person name="Ovreas L."/>
            <person name="Rohde M."/>
            <person name="Galperin M.Y."/>
            <person name="Jogler C."/>
        </authorList>
    </citation>
    <scope>NUCLEOTIDE SEQUENCE [LARGE SCALE GENOMIC DNA]</scope>
    <source>
        <strain evidence="1 2">Mal52</strain>
    </source>
</reference>
<dbReference type="Proteomes" id="UP000319383">
    <property type="component" value="Chromosome"/>
</dbReference>
<dbReference type="RefSeq" id="WP_145378938.1">
    <property type="nucleotide sequence ID" value="NZ_CAXBED010000513.1"/>
</dbReference>
<sequence>MTHHADVDTGHRKVVNSCLGQSLHRLQHNMNHVRQSQSRDEGEFLSWLKQWSKRSDQIAMRLELIDMQLDRMFPAPEPEVQLRVIDADR</sequence>
<gene>
    <name evidence="1" type="ORF">Mal52_49430</name>
</gene>
<keyword evidence="2" id="KW-1185">Reference proteome</keyword>
<proteinExistence type="predicted"/>
<evidence type="ECO:0000313" key="1">
    <source>
        <dbReference type="EMBL" id="QDU46423.1"/>
    </source>
</evidence>
<accession>A0A517ZVB3</accession>